<evidence type="ECO:0000256" key="2">
    <source>
        <dbReference type="ARBA" id="ARBA00022723"/>
    </source>
</evidence>
<protein>
    <recommendedName>
        <fullName evidence="4">Carbohydrate kinase PfkB domain-containing protein</fullName>
    </recommendedName>
</protein>
<dbReference type="PROSITE" id="PS00583">
    <property type="entry name" value="PFKB_KINASES_1"/>
    <property type="match status" value="1"/>
</dbReference>
<evidence type="ECO:0000256" key="3">
    <source>
        <dbReference type="ARBA" id="ARBA00022777"/>
    </source>
</evidence>
<keyword evidence="1" id="KW-0808">Transferase</keyword>
<dbReference type="GO" id="GO:0016798">
    <property type="term" value="F:hydrolase activity, acting on glycosyl bonds"/>
    <property type="evidence" value="ECO:0007669"/>
    <property type="project" value="TreeGrafter"/>
</dbReference>
<keyword evidence="3" id="KW-0418">Kinase</keyword>
<feature type="domain" description="Carbohydrate kinase PfkB" evidence="4">
    <location>
        <begin position="27"/>
        <end position="267"/>
    </location>
</feature>
<dbReference type="GO" id="GO:0046872">
    <property type="term" value="F:metal ion binding"/>
    <property type="evidence" value="ECO:0007669"/>
    <property type="project" value="UniProtKB-KW"/>
</dbReference>
<dbReference type="InterPro" id="IPR011611">
    <property type="entry name" value="PfkB_dom"/>
</dbReference>
<dbReference type="Gene3D" id="3.40.1190.20">
    <property type="match status" value="1"/>
</dbReference>
<name>A0A7J7HQ89_CAMSI</name>
<dbReference type="PANTHER" id="PTHR42909">
    <property type="entry name" value="ZGC:136858"/>
    <property type="match status" value="1"/>
</dbReference>
<evidence type="ECO:0000313" key="6">
    <source>
        <dbReference type="Proteomes" id="UP000593564"/>
    </source>
</evidence>
<dbReference type="GO" id="GO:0004730">
    <property type="term" value="F:pseudouridylate synthase activity"/>
    <property type="evidence" value="ECO:0007669"/>
    <property type="project" value="TreeGrafter"/>
</dbReference>
<sequence length="392" mass="41641">MESSVPALPSVLLKDGELKDVEAKPVIIGGMVLDIHATPSVPANPRTTTPGKVHYILGGVARNVAECMSKLGTKPYMISVVGLDMAGIQRRQDIETAVVCNIFDVKGELGAAVASVEAIEKFLTPEWIRQFNCNIRAAPVMMVDANLSPPTLEVSCRMAAESDIPVWFEPVSVVKSKRVVSVVKHITFASPNEDELIAMANALSCGEVFSPIQKDNKKNKCSTESLFQMLRPAIWVLLEEGIKVVVVTLGSDGVFLCSNGAPGFMKSSSKGSNPHGSGNHLYRLVNSSCPPNRFFSASKFEGGSNLFAAHFPALPASVVRLTGAGDCLVGGALACICAGLNVMQSLAVGIAAAKAAVEVDTNVPTEYSLAKITDDAKSIYFATKMMFCQSML</sequence>
<evidence type="ECO:0000313" key="5">
    <source>
        <dbReference type="EMBL" id="KAF5954755.1"/>
    </source>
</evidence>
<dbReference type="EMBL" id="JACBKZ010000003">
    <property type="protein sequence ID" value="KAF5954755.1"/>
    <property type="molecule type" value="Genomic_DNA"/>
</dbReference>
<keyword evidence="2" id="KW-0479">Metal-binding</keyword>
<accession>A0A7J7HQ89</accession>
<keyword evidence="6" id="KW-1185">Reference proteome</keyword>
<dbReference type="SUPFAM" id="SSF53613">
    <property type="entry name" value="Ribokinase-like"/>
    <property type="match status" value="1"/>
</dbReference>
<reference evidence="5 6" key="2">
    <citation type="submission" date="2020-07" db="EMBL/GenBank/DDBJ databases">
        <title>Genome assembly of wild tea tree DASZ reveals pedigree and selection history of tea varieties.</title>
        <authorList>
            <person name="Zhang W."/>
        </authorList>
    </citation>
    <scope>NUCLEOTIDE SEQUENCE [LARGE SCALE GENOMIC DNA]</scope>
    <source>
        <strain evidence="6">cv. G240</strain>
        <tissue evidence="5">Leaf</tissue>
    </source>
</reference>
<dbReference type="Pfam" id="PF00294">
    <property type="entry name" value="PfkB"/>
    <property type="match status" value="1"/>
</dbReference>
<evidence type="ECO:0000259" key="4">
    <source>
        <dbReference type="Pfam" id="PF00294"/>
    </source>
</evidence>
<evidence type="ECO:0000256" key="1">
    <source>
        <dbReference type="ARBA" id="ARBA00022679"/>
    </source>
</evidence>
<reference evidence="6" key="1">
    <citation type="journal article" date="2020" name="Nat. Commun.">
        <title>Genome assembly of wild tea tree DASZ reveals pedigree and selection history of tea varieties.</title>
        <authorList>
            <person name="Zhang W."/>
            <person name="Zhang Y."/>
            <person name="Qiu H."/>
            <person name="Guo Y."/>
            <person name="Wan H."/>
            <person name="Zhang X."/>
            <person name="Scossa F."/>
            <person name="Alseekh S."/>
            <person name="Zhang Q."/>
            <person name="Wang P."/>
            <person name="Xu L."/>
            <person name="Schmidt M.H."/>
            <person name="Jia X."/>
            <person name="Li D."/>
            <person name="Zhu A."/>
            <person name="Guo F."/>
            <person name="Chen W."/>
            <person name="Ni D."/>
            <person name="Usadel B."/>
            <person name="Fernie A.R."/>
            <person name="Wen W."/>
        </authorList>
    </citation>
    <scope>NUCLEOTIDE SEQUENCE [LARGE SCALE GENOMIC DNA]</scope>
    <source>
        <strain evidence="6">cv. G240</strain>
    </source>
</reference>
<dbReference type="InterPro" id="IPR029056">
    <property type="entry name" value="Ribokinase-like"/>
</dbReference>
<dbReference type="InterPro" id="IPR002173">
    <property type="entry name" value="Carboh/pur_kinase_PfkB_CS"/>
</dbReference>
<organism evidence="5 6">
    <name type="scientific">Camellia sinensis</name>
    <name type="common">Tea plant</name>
    <name type="synonym">Thea sinensis</name>
    <dbReference type="NCBI Taxonomy" id="4442"/>
    <lineage>
        <taxon>Eukaryota</taxon>
        <taxon>Viridiplantae</taxon>
        <taxon>Streptophyta</taxon>
        <taxon>Embryophyta</taxon>
        <taxon>Tracheophyta</taxon>
        <taxon>Spermatophyta</taxon>
        <taxon>Magnoliopsida</taxon>
        <taxon>eudicotyledons</taxon>
        <taxon>Gunneridae</taxon>
        <taxon>Pentapetalae</taxon>
        <taxon>asterids</taxon>
        <taxon>Ericales</taxon>
        <taxon>Theaceae</taxon>
        <taxon>Camellia</taxon>
    </lineage>
</organism>
<dbReference type="GO" id="GO:0005737">
    <property type="term" value="C:cytoplasm"/>
    <property type="evidence" value="ECO:0007669"/>
    <property type="project" value="TreeGrafter"/>
</dbReference>
<dbReference type="AlphaFoldDB" id="A0A7J7HQ89"/>
<dbReference type="GO" id="GO:0016301">
    <property type="term" value="F:kinase activity"/>
    <property type="evidence" value="ECO:0007669"/>
    <property type="project" value="UniProtKB-KW"/>
</dbReference>
<dbReference type="Proteomes" id="UP000593564">
    <property type="component" value="Unassembled WGS sequence"/>
</dbReference>
<dbReference type="PANTHER" id="PTHR42909:SF1">
    <property type="entry name" value="CARBOHYDRATE KINASE PFKB DOMAIN-CONTAINING PROTEIN"/>
    <property type="match status" value="1"/>
</dbReference>
<proteinExistence type="predicted"/>
<gene>
    <name evidence="5" type="ORF">HYC85_007611</name>
</gene>
<comment type="caution">
    <text evidence="5">The sequence shown here is derived from an EMBL/GenBank/DDBJ whole genome shotgun (WGS) entry which is preliminary data.</text>
</comment>